<name>S4XFN3_9CORY</name>
<organism evidence="2 3">
    <name type="scientific">Corynebacterium terpenotabidum Y-11</name>
    <dbReference type="NCBI Taxonomy" id="1200352"/>
    <lineage>
        <taxon>Bacteria</taxon>
        <taxon>Bacillati</taxon>
        <taxon>Actinomycetota</taxon>
        <taxon>Actinomycetes</taxon>
        <taxon>Mycobacteriales</taxon>
        <taxon>Corynebacteriaceae</taxon>
        <taxon>Corynebacterium</taxon>
    </lineage>
</organism>
<dbReference type="RefSeq" id="WP_020441727.1">
    <property type="nucleotide sequence ID" value="NC_021663.1"/>
</dbReference>
<sequence length="146" mass="15651">MSADDRRVPRDTQDDNPLILPPSIRYAGWLGMIEGGLGVIVAVIMIVRELGGVDDPDAAISGYGTAAWFAFFGGIIALAGWFLTQGRRWGRGPVAMTNMILVLVSVYMFSSGRIDLGLPTVIIGVVGMGLLFNSSAVDWAAKRYDS</sequence>
<feature type="transmembrane region" description="Helical" evidence="1">
    <location>
        <begin position="94"/>
        <end position="110"/>
    </location>
</feature>
<keyword evidence="1" id="KW-1133">Transmembrane helix</keyword>
<gene>
    <name evidence="2" type="ORF">A606_08640</name>
</gene>
<dbReference type="AlphaFoldDB" id="S4XFN3"/>
<dbReference type="STRING" id="1200352.A606_08640"/>
<dbReference type="KEGG" id="cter:A606_08640"/>
<evidence type="ECO:0000313" key="2">
    <source>
        <dbReference type="EMBL" id="AGP31371.1"/>
    </source>
</evidence>
<proteinExistence type="predicted"/>
<feature type="transmembrane region" description="Helical" evidence="1">
    <location>
        <begin position="59"/>
        <end position="82"/>
    </location>
</feature>
<accession>S4XFN3</accession>
<dbReference type="PATRIC" id="fig|1200352.3.peg.1757"/>
<dbReference type="OrthoDB" id="4775239at2"/>
<dbReference type="HOGENOM" id="CLU_124994_1_0_11"/>
<evidence type="ECO:0008006" key="4">
    <source>
        <dbReference type="Google" id="ProtNLM"/>
    </source>
</evidence>
<reference evidence="2 3" key="1">
    <citation type="submission" date="2012-06" db="EMBL/GenBank/DDBJ databases">
        <title>Complete genome sequence of Corynebacterium terpenotabidum Y-11 (=DSM 44721).</title>
        <authorList>
            <person name="Ruckert C."/>
            <person name="Albersmeier A."/>
            <person name="Al-Dilaimi A."/>
            <person name="Szczepanowski R."/>
            <person name="Kalinowski J."/>
        </authorList>
    </citation>
    <scope>NUCLEOTIDE SEQUENCE [LARGE SCALE GENOMIC DNA]</scope>
    <source>
        <strain evidence="2 3">Y-11</strain>
    </source>
</reference>
<feature type="transmembrane region" description="Helical" evidence="1">
    <location>
        <begin position="116"/>
        <end position="141"/>
    </location>
</feature>
<protein>
    <recommendedName>
        <fullName evidence="4">Integral membrane protein</fullName>
    </recommendedName>
</protein>
<dbReference type="eggNOG" id="ENOG5033A20">
    <property type="taxonomic scope" value="Bacteria"/>
</dbReference>
<feature type="transmembrane region" description="Helical" evidence="1">
    <location>
        <begin position="26"/>
        <end position="47"/>
    </location>
</feature>
<keyword evidence="1" id="KW-0472">Membrane</keyword>
<evidence type="ECO:0000256" key="1">
    <source>
        <dbReference type="SAM" id="Phobius"/>
    </source>
</evidence>
<evidence type="ECO:0000313" key="3">
    <source>
        <dbReference type="Proteomes" id="UP000014809"/>
    </source>
</evidence>
<dbReference type="EMBL" id="CP003696">
    <property type="protein sequence ID" value="AGP31371.1"/>
    <property type="molecule type" value="Genomic_DNA"/>
</dbReference>
<keyword evidence="3" id="KW-1185">Reference proteome</keyword>
<dbReference type="Proteomes" id="UP000014809">
    <property type="component" value="Chromosome"/>
</dbReference>
<keyword evidence="1" id="KW-0812">Transmembrane</keyword>